<organism evidence="1 2">
    <name type="scientific">Albugo candida</name>
    <dbReference type="NCBI Taxonomy" id="65357"/>
    <lineage>
        <taxon>Eukaryota</taxon>
        <taxon>Sar</taxon>
        <taxon>Stramenopiles</taxon>
        <taxon>Oomycota</taxon>
        <taxon>Peronosporomycetes</taxon>
        <taxon>Albuginales</taxon>
        <taxon>Albuginaceae</taxon>
        <taxon>Albugo</taxon>
    </lineage>
</organism>
<dbReference type="InParanoid" id="A0A024G6B8"/>
<proteinExistence type="predicted"/>
<keyword evidence="2" id="KW-1185">Reference proteome</keyword>
<name>A0A024G6B8_9STRA</name>
<accession>A0A024G6B8</accession>
<gene>
    <name evidence="1" type="ORF">BN9_028930</name>
</gene>
<sequence>MDSACQKCQIKDASLQSLYDINHKSCCNKNGIPYVSLHTLLTYILKFAFTDPIVLDGTGIITTTWIQRYYEYLPLQSERIFLRFVWSHYFELNITERRSRISSKREVIQQRLLFYNGSHDSIQQDYKHKATNACCYFQIWVSKLFSDQSSFLLHIAA</sequence>
<evidence type="ECO:0000313" key="1">
    <source>
        <dbReference type="EMBL" id="CCI42109.1"/>
    </source>
</evidence>
<reference evidence="1 2" key="1">
    <citation type="submission" date="2012-05" db="EMBL/GenBank/DDBJ databases">
        <title>Recombination and specialization in a pathogen metapopulation.</title>
        <authorList>
            <person name="Gardiner A."/>
            <person name="Kemen E."/>
            <person name="Schultz-Larsen T."/>
            <person name="MacLean D."/>
            <person name="Van Oosterhout C."/>
            <person name="Jones J.D.G."/>
        </authorList>
    </citation>
    <scope>NUCLEOTIDE SEQUENCE [LARGE SCALE GENOMIC DNA]</scope>
    <source>
        <strain evidence="1 2">Ac Nc2</strain>
    </source>
</reference>
<comment type="caution">
    <text evidence="1">The sequence shown here is derived from an EMBL/GenBank/DDBJ whole genome shotgun (WGS) entry which is preliminary data.</text>
</comment>
<evidence type="ECO:0000313" key="2">
    <source>
        <dbReference type="Proteomes" id="UP000053237"/>
    </source>
</evidence>
<protein>
    <submittedName>
        <fullName evidence="1">Uncharacterized protein</fullName>
    </submittedName>
</protein>
<dbReference type="Proteomes" id="UP000053237">
    <property type="component" value="Unassembled WGS sequence"/>
</dbReference>
<dbReference type="EMBL" id="CAIX01000029">
    <property type="protein sequence ID" value="CCI42109.1"/>
    <property type="molecule type" value="Genomic_DNA"/>
</dbReference>
<dbReference type="AlphaFoldDB" id="A0A024G6B8"/>